<accession>A0A5P1RCP6</accession>
<dbReference type="InterPro" id="IPR002645">
    <property type="entry name" value="STAS_dom"/>
</dbReference>
<feature type="domain" description="STAS" evidence="1">
    <location>
        <begin position="10"/>
        <end position="95"/>
    </location>
</feature>
<gene>
    <name evidence="2" type="ORF">F0U83_12365</name>
</gene>
<dbReference type="EMBL" id="CP043869">
    <property type="protein sequence ID" value="QEQ97444.1"/>
    <property type="molecule type" value="Genomic_DNA"/>
</dbReference>
<evidence type="ECO:0000259" key="1">
    <source>
        <dbReference type="PROSITE" id="PS50801"/>
    </source>
</evidence>
<dbReference type="Gene3D" id="3.30.750.24">
    <property type="entry name" value="STAS domain"/>
    <property type="match status" value="1"/>
</dbReference>
<dbReference type="KEGG" id="ncu:F0U83_12365"/>
<dbReference type="OrthoDB" id="6089296at2"/>
<dbReference type="Proteomes" id="UP000324760">
    <property type="component" value="Chromosome"/>
</dbReference>
<dbReference type="PROSITE" id="PS50801">
    <property type="entry name" value="STAS"/>
    <property type="match status" value="1"/>
</dbReference>
<dbReference type="CDD" id="cd07043">
    <property type="entry name" value="STAS_anti-anti-sigma_factors"/>
    <property type="match status" value="1"/>
</dbReference>
<evidence type="ECO:0000313" key="2">
    <source>
        <dbReference type="EMBL" id="QEQ97444.1"/>
    </source>
</evidence>
<dbReference type="Pfam" id="PF13466">
    <property type="entry name" value="STAS_2"/>
    <property type="match status" value="1"/>
</dbReference>
<name>A0A5P1RCP6_9GAMM</name>
<reference evidence="2 3" key="1">
    <citation type="journal article" date="2019" name="Biochem. Eng. J.">
        <title>Metabolic engineering of the marine bacteria Neptunomonas concharum for the production of acetoin and meso-2,3-butanediol from acetate.</title>
        <authorList>
            <person name="Li W."/>
            <person name="Pu N."/>
            <person name="Liu C.-X."/>
            <person name="Yuan Q.-P."/>
            <person name="Li Z.-J."/>
        </authorList>
    </citation>
    <scope>NUCLEOTIDE SEQUENCE [LARGE SCALE GENOMIC DNA]</scope>
    <source>
        <strain evidence="2 3">JCM17730</strain>
    </source>
</reference>
<proteinExistence type="predicted"/>
<dbReference type="AlphaFoldDB" id="A0A5P1RCP6"/>
<dbReference type="SUPFAM" id="SSF52091">
    <property type="entry name" value="SpoIIaa-like"/>
    <property type="match status" value="1"/>
</dbReference>
<dbReference type="InterPro" id="IPR036513">
    <property type="entry name" value="STAS_dom_sf"/>
</dbReference>
<evidence type="ECO:0000313" key="3">
    <source>
        <dbReference type="Proteomes" id="UP000324760"/>
    </source>
</evidence>
<dbReference type="InterPro" id="IPR058548">
    <property type="entry name" value="MlaB-like_STAS"/>
</dbReference>
<dbReference type="RefSeq" id="WP_138986915.1">
    <property type="nucleotide sequence ID" value="NZ_CP043869.1"/>
</dbReference>
<sequence length="95" mass="10272">MQLATDGDRIKLTGDMLFPDAVDLRSQLEASIKRSSGLCIIDFKDVKRVDSSALSVCLCCIRFAAAQKITINLSGLPEELLGIARLVGLDLSPYS</sequence>
<keyword evidence="3" id="KW-1185">Reference proteome</keyword>
<protein>
    <submittedName>
        <fullName evidence="2">STAS domain-containing protein</fullName>
    </submittedName>
</protein>
<organism evidence="2 3">
    <name type="scientific">Neptunomonas concharum</name>
    <dbReference type="NCBI Taxonomy" id="1031538"/>
    <lineage>
        <taxon>Bacteria</taxon>
        <taxon>Pseudomonadati</taxon>
        <taxon>Pseudomonadota</taxon>
        <taxon>Gammaproteobacteria</taxon>
        <taxon>Oceanospirillales</taxon>
        <taxon>Oceanospirillaceae</taxon>
        <taxon>Neptunomonas</taxon>
    </lineage>
</organism>